<dbReference type="GO" id="GO:0046917">
    <property type="term" value="F:triphosphoribosyl-dephospho-CoA synthase activity"/>
    <property type="evidence" value="ECO:0007669"/>
    <property type="project" value="UniProtKB-EC"/>
</dbReference>
<sequence length="475" mass="51998">MKNIFISGKEQDIPAVLANKDRRAAVQRRLVADYPEMTVVAAKLNIPGPIKNNSAIKEFFVAGLYQLEQQWLQAGTAFYQKGQWLEAGTGPERFYLVKAAAPTVKKATTAFEEATASNRLFDLDVLVKEGEQVRPLSRADSSQPARRCFVCGRPAKECGRSRRHSVAKLQAAVNELIVGALATAHQSVVSDRLVQFAQRALLYEVMAWPKPGLVDPVEHGAHPDMDAFTFINSSVALHRYLYQAAEVGMHASTADYPLLFNELREFGKVAEQDMFVATKGVNTHKGAVFSLGVLVMATAASWHKRGRIDLADIQSVVKAALVDLVKGDLKQQPAAPNETAGEQQYRKYGLTGIRGEAQAGYPTVFRYGLPTMLKTAGTWNTRIVQTLLALARHTEDSTLIKRAGDLAILKWKDQQVDQCLAAGGVTTAAGRALLNDLEQEFTRRHLSLGGTADLVILTVFLTIVKEELADGLANE</sequence>
<dbReference type="EMBL" id="JAUDEO010000007">
    <property type="protein sequence ID" value="MDM8333379.1"/>
    <property type="molecule type" value="Genomic_DNA"/>
</dbReference>
<dbReference type="EC" id="2.4.2.52" evidence="7"/>
<keyword evidence="4 7" id="KW-0547">Nucleotide-binding</keyword>
<evidence type="ECO:0000256" key="6">
    <source>
        <dbReference type="ARBA" id="ARBA00048574"/>
    </source>
</evidence>
<organism evidence="8 9">
    <name type="scientific">Limosilactobacillus panis</name>
    <dbReference type="NCBI Taxonomy" id="47493"/>
    <lineage>
        <taxon>Bacteria</taxon>
        <taxon>Bacillati</taxon>
        <taxon>Bacillota</taxon>
        <taxon>Bacilli</taxon>
        <taxon>Lactobacillales</taxon>
        <taxon>Lactobacillaceae</taxon>
        <taxon>Limosilactobacillus</taxon>
    </lineage>
</organism>
<evidence type="ECO:0000256" key="1">
    <source>
        <dbReference type="ARBA" id="ARBA00001210"/>
    </source>
</evidence>
<keyword evidence="9" id="KW-1185">Reference proteome</keyword>
<comment type="similarity">
    <text evidence="7">Belongs to the CitG/MdcB family.</text>
</comment>
<dbReference type="NCBIfam" id="TIGR03125">
    <property type="entry name" value="citrate_citG"/>
    <property type="match status" value="1"/>
</dbReference>
<dbReference type="InterPro" id="IPR017551">
    <property type="entry name" value="TriPribosyl-deP-CoA_syn_CitG"/>
</dbReference>
<reference evidence="8 9" key="2">
    <citation type="submission" date="2023-06" db="EMBL/GenBank/DDBJ databases">
        <title>Identification and characterization of horizontal gene transfer across gut microbiota members of farm animals based on homology search.</title>
        <authorList>
            <person name="Schwarzerova J."/>
            <person name="Nykrynova M."/>
            <person name="Jureckova K."/>
            <person name="Cejkova D."/>
            <person name="Rychlik I."/>
        </authorList>
    </citation>
    <scope>NUCLEOTIDE SEQUENCE [LARGE SCALE GENOMIC DNA]</scope>
    <source>
        <strain evidence="8 9">105_WCHN</strain>
    </source>
</reference>
<evidence type="ECO:0000313" key="8">
    <source>
        <dbReference type="EMBL" id="MDM8333379.1"/>
    </source>
</evidence>
<reference evidence="8 9" key="3">
    <citation type="submission" date="2023-06" db="EMBL/GenBank/DDBJ databases">
        <authorList>
            <person name="Zeman M."/>
            <person name="Kubasova T."/>
            <person name="Jahodarova E."/>
            <person name="Nykrynova M."/>
            <person name="Rychlik I."/>
        </authorList>
    </citation>
    <scope>NUCLEOTIDE SEQUENCE [LARGE SCALE GENOMIC DNA]</scope>
    <source>
        <strain evidence="8 9">105_WCHN</strain>
    </source>
</reference>
<dbReference type="InterPro" id="IPR002736">
    <property type="entry name" value="CitG"/>
</dbReference>
<keyword evidence="3" id="KW-0548">Nucleotidyltransferase</keyword>
<dbReference type="GO" id="GO:0016757">
    <property type="term" value="F:glycosyltransferase activity"/>
    <property type="evidence" value="ECO:0007669"/>
    <property type="project" value="UniProtKB-KW"/>
</dbReference>
<keyword evidence="2 7" id="KW-0808">Transferase</keyword>
<protein>
    <recommendedName>
        <fullName evidence="7">Probable 2-(5''-triphosphoribosyl)-3'-dephosphocoenzyme-A synthase</fullName>
        <shortName evidence="7">2-(5''-triphosphoribosyl)-3'-dephospho-CoA synthase</shortName>
        <ecNumber evidence="7">2.4.2.52</ecNumber>
    </recommendedName>
</protein>
<dbReference type="NCBIfam" id="TIGR03124">
    <property type="entry name" value="citrate_citX"/>
    <property type="match status" value="1"/>
</dbReference>
<comment type="caution">
    <text evidence="8">The sequence shown here is derived from an EMBL/GenBank/DDBJ whole genome shotgun (WGS) entry which is preliminary data.</text>
</comment>
<dbReference type="InterPro" id="IPR005551">
    <property type="entry name" value="CitX"/>
</dbReference>
<dbReference type="PANTHER" id="PTHR30201:SF2">
    <property type="entry name" value="2-(5''-TRIPHOSPHORIBOSYL)-3'-DEPHOSPHOCOENZYME-A SYNTHASE"/>
    <property type="match status" value="1"/>
</dbReference>
<dbReference type="PANTHER" id="PTHR30201">
    <property type="entry name" value="TRIPHOSPHORIBOSYL-DEPHOSPHO-COA SYNTHASE"/>
    <property type="match status" value="1"/>
</dbReference>
<proteinExistence type="inferred from homology"/>
<evidence type="ECO:0000256" key="3">
    <source>
        <dbReference type="ARBA" id="ARBA00022695"/>
    </source>
</evidence>
<evidence type="ECO:0000256" key="7">
    <source>
        <dbReference type="HAMAP-Rule" id="MF_00397"/>
    </source>
</evidence>
<comment type="catalytic activity">
    <reaction evidence="1 7">
        <text>3'-dephospho-CoA + ATP = 2'-(5''-triphospho-alpha-D-ribosyl)-3'-dephospho-CoA + adenine</text>
        <dbReference type="Rhea" id="RHEA:15117"/>
        <dbReference type="ChEBI" id="CHEBI:16708"/>
        <dbReference type="ChEBI" id="CHEBI:30616"/>
        <dbReference type="ChEBI" id="CHEBI:57328"/>
        <dbReference type="ChEBI" id="CHEBI:61378"/>
        <dbReference type="EC" id="2.4.2.52"/>
    </reaction>
</comment>
<comment type="catalytic activity">
    <reaction evidence="6">
        <text>apo-[citrate lyase ACP] + 2'-(5''-triphospho-alpha-D-ribosyl)-3'-dephospho-CoA = holo-[citrate lyase ACP] + diphosphate</text>
        <dbReference type="Rhea" id="RHEA:16333"/>
        <dbReference type="Rhea" id="RHEA-COMP:10157"/>
        <dbReference type="Rhea" id="RHEA-COMP:10158"/>
        <dbReference type="ChEBI" id="CHEBI:29999"/>
        <dbReference type="ChEBI" id="CHEBI:33019"/>
        <dbReference type="ChEBI" id="CHEBI:61378"/>
        <dbReference type="ChEBI" id="CHEBI:82683"/>
        <dbReference type="EC" id="2.7.7.61"/>
    </reaction>
</comment>
<name>A0ABT7VKW4_9LACO</name>
<dbReference type="Gene3D" id="1.10.4200.10">
    <property type="entry name" value="Triphosphoribosyl-dephospho-CoA protein"/>
    <property type="match status" value="1"/>
</dbReference>
<evidence type="ECO:0000256" key="4">
    <source>
        <dbReference type="ARBA" id="ARBA00022741"/>
    </source>
</evidence>
<accession>A0ABT7VKW4</accession>
<dbReference type="Pfam" id="PF03802">
    <property type="entry name" value="CitX"/>
    <property type="match status" value="1"/>
</dbReference>
<evidence type="ECO:0000256" key="2">
    <source>
        <dbReference type="ARBA" id="ARBA00022679"/>
    </source>
</evidence>
<gene>
    <name evidence="7 8" type="primary">citG</name>
    <name evidence="8" type="ORF">QUW46_02115</name>
</gene>
<reference evidence="9" key="1">
    <citation type="submission" date="2023-06" db="EMBL/GenBank/DDBJ databases">
        <title>Identification and characterization of horizontal gene transfer across gut microbiota members of farm animals based on homology search.</title>
        <authorList>
            <person name="Zeman M."/>
            <person name="Kubasova T."/>
            <person name="Jahodarova E."/>
            <person name="Nykrynova M."/>
            <person name="Rychlik I."/>
        </authorList>
    </citation>
    <scope>NUCLEOTIDE SEQUENCE [LARGE SCALE GENOMIC DNA]</scope>
    <source>
        <strain evidence="9">105_WCHN</strain>
    </source>
</reference>
<evidence type="ECO:0000313" key="9">
    <source>
        <dbReference type="Proteomes" id="UP001529423"/>
    </source>
</evidence>
<dbReference type="HAMAP" id="MF_00397">
    <property type="entry name" value="CitG"/>
    <property type="match status" value="1"/>
</dbReference>
<evidence type="ECO:0000256" key="5">
    <source>
        <dbReference type="ARBA" id="ARBA00022840"/>
    </source>
</evidence>
<keyword evidence="5 7" id="KW-0067">ATP-binding</keyword>
<dbReference type="RefSeq" id="WP_289559161.1">
    <property type="nucleotide sequence ID" value="NZ_JAUDEO010000007.1"/>
</dbReference>
<keyword evidence="8" id="KW-0328">Glycosyltransferase</keyword>
<dbReference type="Proteomes" id="UP001529423">
    <property type="component" value="Unassembled WGS sequence"/>
</dbReference>
<dbReference type="Pfam" id="PF01874">
    <property type="entry name" value="CitG"/>
    <property type="match status" value="1"/>
</dbReference>